<dbReference type="Proteomes" id="UP000663505">
    <property type="component" value="Chromosome"/>
</dbReference>
<dbReference type="SUPFAM" id="SSF64288">
    <property type="entry name" value="Chorismate lyase-like"/>
    <property type="match status" value="1"/>
</dbReference>
<dbReference type="PRINTS" id="PR00035">
    <property type="entry name" value="HTHGNTR"/>
</dbReference>
<evidence type="ECO:0000256" key="1">
    <source>
        <dbReference type="ARBA" id="ARBA00023015"/>
    </source>
</evidence>
<dbReference type="InterPro" id="IPR036388">
    <property type="entry name" value="WH-like_DNA-bd_sf"/>
</dbReference>
<dbReference type="AlphaFoldDB" id="A0A9X7W2H2"/>
<dbReference type="CDD" id="cd07377">
    <property type="entry name" value="WHTH_GntR"/>
    <property type="match status" value="1"/>
</dbReference>
<dbReference type="InterPro" id="IPR036390">
    <property type="entry name" value="WH_DNA-bd_sf"/>
</dbReference>
<dbReference type="PROSITE" id="PS50949">
    <property type="entry name" value="HTH_GNTR"/>
    <property type="match status" value="1"/>
</dbReference>
<dbReference type="Pfam" id="PF00392">
    <property type="entry name" value="GntR"/>
    <property type="match status" value="1"/>
</dbReference>
<keyword evidence="3" id="KW-0804">Transcription</keyword>
<reference evidence="5 6" key="1">
    <citation type="submission" date="2021-02" db="EMBL/GenBank/DDBJ databases">
        <title>Alicyclobacillus curvatus sp. nov. and Alicyclobacillus mengziensis sp. nov., two acidophilic bacteria isolated from acid mine drainage.</title>
        <authorList>
            <person name="Huang Y."/>
        </authorList>
    </citation>
    <scope>NUCLEOTIDE SEQUENCE [LARGE SCALE GENOMIC DNA]</scope>
    <source>
        <strain evidence="5 6">S30H14</strain>
    </source>
</reference>
<evidence type="ECO:0000259" key="4">
    <source>
        <dbReference type="PROSITE" id="PS50949"/>
    </source>
</evidence>
<proteinExistence type="predicted"/>
<dbReference type="KEGG" id="afx:JZ786_10455"/>
<dbReference type="SUPFAM" id="SSF46785">
    <property type="entry name" value="Winged helix' DNA-binding domain"/>
    <property type="match status" value="1"/>
</dbReference>
<dbReference type="RefSeq" id="WP_206658610.1">
    <property type="nucleotide sequence ID" value="NZ_CP071182.1"/>
</dbReference>
<keyword evidence="6" id="KW-1185">Reference proteome</keyword>
<keyword evidence="1" id="KW-0805">Transcription regulation</keyword>
<dbReference type="SMART" id="SM00866">
    <property type="entry name" value="UTRA"/>
    <property type="match status" value="1"/>
</dbReference>
<dbReference type="Gene3D" id="3.40.1410.10">
    <property type="entry name" value="Chorismate lyase-like"/>
    <property type="match status" value="1"/>
</dbReference>
<dbReference type="PANTHER" id="PTHR44846">
    <property type="entry name" value="MANNOSYL-D-GLYCERATE TRANSPORT/METABOLISM SYSTEM REPRESSOR MNGR-RELATED"/>
    <property type="match status" value="1"/>
</dbReference>
<dbReference type="InterPro" id="IPR050679">
    <property type="entry name" value="Bact_HTH_transcr_reg"/>
</dbReference>
<keyword evidence="2" id="KW-0238">DNA-binding</keyword>
<protein>
    <submittedName>
        <fullName evidence="5">GntR family transcriptional regulator</fullName>
    </submittedName>
</protein>
<dbReference type="InterPro" id="IPR000524">
    <property type="entry name" value="Tscrpt_reg_HTH_GntR"/>
</dbReference>
<dbReference type="Pfam" id="PF07702">
    <property type="entry name" value="UTRA"/>
    <property type="match status" value="1"/>
</dbReference>
<dbReference type="SMART" id="SM00345">
    <property type="entry name" value="HTH_GNTR"/>
    <property type="match status" value="1"/>
</dbReference>
<evidence type="ECO:0000313" key="6">
    <source>
        <dbReference type="Proteomes" id="UP000663505"/>
    </source>
</evidence>
<dbReference type="InterPro" id="IPR011663">
    <property type="entry name" value="UTRA"/>
</dbReference>
<dbReference type="InterPro" id="IPR028978">
    <property type="entry name" value="Chorismate_lyase_/UTRA_dom_sf"/>
</dbReference>
<dbReference type="EMBL" id="CP071182">
    <property type="protein sequence ID" value="QSO49297.1"/>
    <property type="molecule type" value="Genomic_DNA"/>
</dbReference>
<gene>
    <name evidence="5" type="ORF">JZ786_10455</name>
</gene>
<evidence type="ECO:0000313" key="5">
    <source>
        <dbReference type="EMBL" id="QSO49297.1"/>
    </source>
</evidence>
<dbReference type="GO" id="GO:0045892">
    <property type="term" value="P:negative regulation of DNA-templated transcription"/>
    <property type="evidence" value="ECO:0007669"/>
    <property type="project" value="TreeGrafter"/>
</dbReference>
<accession>A0A9X7W2H2</accession>
<dbReference type="GO" id="GO:0003677">
    <property type="term" value="F:DNA binding"/>
    <property type="evidence" value="ECO:0007669"/>
    <property type="project" value="UniProtKB-KW"/>
</dbReference>
<dbReference type="PANTHER" id="PTHR44846:SF1">
    <property type="entry name" value="MANNOSYL-D-GLYCERATE TRANSPORT_METABOLISM SYSTEM REPRESSOR MNGR-RELATED"/>
    <property type="match status" value="1"/>
</dbReference>
<dbReference type="FunFam" id="1.10.10.10:FF:000079">
    <property type="entry name" value="GntR family transcriptional regulator"/>
    <property type="match status" value="1"/>
</dbReference>
<feature type="domain" description="HTH gntR-type" evidence="4">
    <location>
        <begin position="14"/>
        <end position="82"/>
    </location>
</feature>
<evidence type="ECO:0000256" key="3">
    <source>
        <dbReference type="ARBA" id="ARBA00023163"/>
    </source>
</evidence>
<dbReference type="GO" id="GO:0003700">
    <property type="term" value="F:DNA-binding transcription factor activity"/>
    <property type="evidence" value="ECO:0007669"/>
    <property type="project" value="InterPro"/>
</dbReference>
<sequence length="246" mass="28217">MKESVVKIDPNLPVPMYYQLKTLLLDRIENGDWLPGHSIPTEVELMSHYAVSRTTVREAVSALVQDGFLMKKQGRGTFVCEPKHQERLLRLTGFAEEMIQHGYTPSAKLIGITSNFAHDKEFCQLPLSKDVEWVRIERLRLASGVPIAIERSYWPADIADMLQREDLETVAYYGALERNGIFLQYAEEDISTLNADAVDAALLGVKTGTALMMMERSSYDTNDRLTEYTCTRYRGDRYKYHVRLER</sequence>
<dbReference type="Gene3D" id="1.10.10.10">
    <property type="entry name" value="Winged helix-like DNA-binding domain superfamily/Winged helix DNA-binding domain"/>
    <property type="match status" value="1"/>
</dbReference>
<evidence type="ECO:0000256" key="2">
    <source>
        <dbReference type="ARBA" id="ARBA00023125"/>
    </source>
</evidence>
<name>A0A9X7W2H2_9BACL</name>
<organism evidence="5 6">
    <name type="scientific">Alicyclobacillus mengziensis</name>
    <dbReference type="NCBI Taxonomy" id="2931921"/>
    <lineage>
        <taxon>Bacteria</taxon>
        <taxon>Bacillati</taxon>
        <taxon>Bacillota</taxon>
        <taxon>Bacilli</taxon>
        <taxon>Bacillales</taxon>
        <taxon>Alicyclobacillaceae</taxon>
        <taxon>Alicyclobacillus</taxon>
    </lineage>
</organism>